<dbReference type="InterPro" id="IPR001345">
    <property type="entry name" value="PG/BPGM_mutase_AS"/>
</dbReference>
<accession>A0A5N6PPP6</accession>
<dbReference type="PANTHER" id="PTHR48100">
    <property type="entry name" value="BROAD-SPECIFICITY PHOSPHATASE YOR283W-RELATED"/>
    <property type="match status" value="1"/>
</dbReference>
<evidence type="ECO:0000256" key="2">
    <source>
        <dbReference type="PIRSR" id="PIRSR613078-1"/>
    </source>
</evidence>
<reference evidence="4 5" key="1">
    <citation type="submission" date="2019-05" db="EMBL/GenBank/DDBJ databases">
        <title>Mikania micrantha, genome provides insights into the molecular mechanism of rapid growth.</title>
        <authorList>
            <person name="Liu B."/>
        </authorList>
    </citation>
    <scope>NUCLEOTIDE SEQUENCE [LARGE SCALE GENOMIC DNA]</scope>
    <source>
        <strain evidence="4">NLD-2019</strain>
        <tissue evidence="4">Leaf</tissue>
    </source>
</reference>
<dbReference type="InterPro" id="IPR029033">
    <property type="entry name" value="His_PPase_superfam"/>
</dbReference>
<comment type="caution">
    <text evidence="4">The sequence shown here is derived from an EMBL/GenBank/DDBJ whole genome shotgun (WGS) entry which is preliminary data.</text>
</comment>
<dbReference type="GO" id="GO:0016791">
    <property type="term" value="F:phosphatase activity"/>
    <property type="evidence" value="ECO:0007669"/>
    <property type="project" value="TreeGrafter"/>
</dbReference>
<dbReference type="AlphaFoldDB" id="A0A5N6PPP6"/>
<feature type="binding site" evidence="3">
    <location>
        <position position="145"/>
    </location>
    <ligand>
        <name>substrate</name>
    </ligand>
</feature>
<evidence type="ECO:0000256" key="1">
    <source>
        <dbReference type="ARBA" id="ARBA00038362"/>
    </source>
</evidence>
<name>A0A5N6PPP6_9ASTR</name>
<dbReference type="InterPro" id="IPR050275">
    <property type="entry name" value="PGM_Phosphatase"/>
</dbReference>
<dbReference type="SUPFAM" id="SSF53254">
    <property type="entry name" value="Phosphoglycerate mutase-like"/>
    <property type="match status" value="1"/>
</dbReference>
<keyword evidence="5" id="KW-1185">Reference proteome</keyword>
<dbReference type="Pfam" id="PF00300">
    <property type="entry name" value="His_Phos_1"/>
    <property type="match status" value="1"/>
</dbReference>
<proteinExistence type="inferred from homology"/>
<organism evidence="4 5">
    <name type="scientific">Mikania micrantha</name>
    <name type="common">bitter vine</name>
    <dbReference type="NCBI Taxonomy" id="192012"/>
    <lineage>
        <taxon>Eukaryota</taxon>
        <taxon>Viridiplantae</taxon>
        <taxon>Streptophyta</taxon>
        <taxon>Embryophyta</taxon>
        <taxon>Tracheophyta</taxon>
        <taxon>Spermatophyta</taxon>
        <taxon>Magnoliopsida</taxon>
        <taxon>eudicotyledons</taxon>
        <taxon>Gunneridae</taxon>
        <taxon>Pentapetalae</taxon>
        <taxon>asterids</taxon>
        <taxon>campanulids</taxon>
        <taxon>Asterales</taxon>
        <taxon>Asteraceae</taxon>
        <taxon>Asteroideae</taxon>
        <taxon>Heliantheae alliance</taxon>
        <taxon>Eupatorieae</taxon>
        <taxon>Mikania</taxon>
    </lineage>
</organism>
<evidence type="ECO:0000313" key="4">
    <source>
        <dbReference type="EMBL" id="KAD6795893.1"/>
    </source>
</evidence>
<dbReference type="InterPro" id="IPR013078">
    <property type="entry name" value="His_Pase_superF_clade-1"/>
</dbReference>
<evidence type="ECO:0008006" key="6">
    <source>
        <dbReference type="Google" id="ProtNLM"/>
    </source>
</evidence>
<protein>
    <recommendedName>
        <fullName evidence="6">Phosphoglycerate mutase-like protein 4</fullName>
    </recommendedName>
</protein>
<dbReference type="GO" id="GO:0005829">
    <property type="term" value="C:cytosol"/>
    <property type="evidence" value="ECO:0007669"/>
    <property type="project" value="TreeGrafter"/>
</dbReference>
<dbReference type="SMART" id="SM00855">
    <property type="entry name" value="PGAM"/>
    <property type="match status" value="1"/>
</dbReference>
<feature type="active site" description="Proton donor/acceptor" evidence="2">
    <location>
        <position position="170"/>
    </location>
</feature>
<sequence>MMVNVVRRSNKEEDDDNDFRYAQIETHYGNGRGVCDMLAPRRRSPYVIFSVALQPLPPPLNVTAVVSPMADTYSSVDAEPDYARRSYTEIVVVRHGETEWNAEKRIQGHLDINLNDVGRQQAIAVAERLSGESKISAIYSSDLKRALETAETIASKCGGLQVIQDPNLRERNLGDLQGIVYDDAPKMKTKAYVALQSNGRDVEIPGGGESLNQLYKRCTDSLQAIGNKHRGERVVVVTHGGVIRALHHRASSGKGHRAGKVLNVSVNVLHLSDPDNWVIKSWGDVSHLNGAGYLDSGFGGDQTSVGCGGDGWCGGGGGGDGGLVMGDGGWWHSRWVVVLGGNVVMGGGVKVARRNSFSINGSSNTNLVILIFSTFCAKSTMDVERNSSIGGEGDDIDIDYLSMFSSVPESNDKFIQIMKLKSIHTKSKV</sequence>
<gene>
    <name evidence="4" type="ORF">E3N88_06789</name>
</gene>
<dbReference type="PROSITE" id="PS00175">
    <property type="entry name" value="PG_MUTASE"/>
    <property type="match status" value="1"/>
</dbReference>
<feature type="active site" description="Tele-phosphohistidine intermediate" evidence="2">
    <location>
        <position position="95"/>
    </location>
</feature>
<dbReference type="EMBL" id="SZYD01000003">
    <property type="protein sequence ID" value="KAD6795893.1"/>
    <property type="molecule type" value="Genomic_DNA"/>
</dbReference>
<dbReference type="OrthoDB" id="354304at2759"/>
<comment type="similarity">
    <text evidence="1">Belongs to the phosphoglycerate mutase family.</text>
</comment>
<evidence type="ECO:0000313" key="5">
    <source>
        <dbReference type="Proteomes" id="UP000326396"/>
    </source>
</evidence>
<dbReference type="CDD" id="cd07067">
    <property type="entry name" value="HP_PGM_like"/>
    <property type="match status" value="1"/>
</dbReference>
<evidence type="ECO:0000256" key="3">
    <source>
        <dbReference type="PIRSR" id="PIRSR613078-2"/>
    </source>
</evidence>
<dbReference type="Gene3D" id="3.40.50.1240">
    <property type="entry name" value="Phosphoglycerate mutase-like"/>
    <property type="match status" value="1"/>
</dbReference>
<feature type="binding site" evidence="3">
    <location>
        <begin position="94"/>
        <end position="101"/>
    </location>
    <ligand>
        <name>substrate</name>
    </ligand>
</feature>
<dbReference type="PANTHER" id="PTHR48100:SF34">
    <property type="entry name" value="PHOSPHOGLYCERATE MUTASE-LIKE PROTEIN 4"/>
    <property type="match status" value="1"/>
</dbReference>
<dbReference type="Proteomes" id="UP000326396">
    <property type="component" value="Linkage Group LG11"/>
</dbReference>